<dbReference type="RefSeq" id="WP_034739892.1">
    <property type="nucleotide sequence ID" value="NZ_AWFG01000028.1"/>
</dbReference>
<name>A0A062UMD9_9PROT</name>
<organism evidence="2 3">
    <name type="scientific">Hyphomonas chukchiensis</name>
    <dbReference type="NCBI Taxonomy" id="1280947"/>
    <lineage>
        <taxon>Bacteria</taxon>
        <taxon>Pseudomonadati</taxon>
        <taxon>Pseudomonadota</taxon>
        <taxon>Alphaproteobacteria</taxon>
        <taxon>Hyphomonadales</taxon>
        <taxon>Hyphomonadaceae</taxon>
        <taxon>Hyphomonas</taxon>
    </lineage>
</organism>
<gene>
    <name evidence="2" type="ORF">HY30_17290</name>
</gene>
<feature type="compositionally biased region" description="Basic residues" evidence="1">
    <location>
        <begin position="126"/>
        <end position="135"/>
    </location>
</feature>
<evidence type="ECO:0000256" key="1">
    <source>
        <dbReference type="SAM" id="MobiDB-lite"/>
    </source>
</evidence>
<dbReference type="EMBL" id="AWFG01000028">
    <property type="protein sequence ID" value="KCZ57719.1"/>
    <property type="molecule type" value="Genomic_DNA"/>
</dbReference>
<sequence>MSLTPLDPFQSLVMVAWRRADYLVHQMVRALGLGLLPCKPFLPRPVRARLAADLARFEALTRRLLVLMVLEKGLSFYGAARPWGTARGKQPASAHTSAPQSRRCLIVPAFRLAESTGRAASTPPPRRLKGGPRPRILRLDQPLPPPEPWEYPVLAEDLVPSQPLIRRLVALNQVFVDPATHLARMGRHLIRSRAGPGARRYRLAALPPTARAGRVPKDERAALEQLHDEAVYQLDLLNSS</sequence>
<reference evidence="2 3" key="1">
    <citation type="journal article" date="2014" name="Antonie Van Leeuwenhoek">
        <title>Hyphomonas beringensis sp. nov. and Hyphomonas chukchiensis sp. nov., isolated from surface seawater of the Bering Sea and Chukchi Sea.</title>
        <authorList>
            <person name="Li C."/>
            <person name="Lai Q."/>
            <person name="Li G."/>
            <person name="Dong C."/>
            <person name="Wang J."/>
            <person name="Liao Y."/>
            <person name="Shao Z."/>
        </authorList>
    </citation>
    <scope>NUCLEOTIDE SEQUENCE [LARGE SCALE GENOMIC DNA]</scope>
    <source>
        <strain evidence="2 3">BH-BN04-4</strain>
    </source>
</reference>
<evidence type="ECO:0000313" key="2">
    <source>
        <dbReference type="EMBL" id="KCZ57719.1"/>
    </source>
</evidence>
<dbReference type="PATRIC" id="fig|1280947.3.peg.2038"/>
<proteinExistence type="predicted"/>
<keyword evidence="3" id="KW-1185">Reference proteome</keyword>
<protein>
    <submittedName>
        <fullName evidence="2">Uncharacterized protein</fullName>
    </submittedName>
</protein>
<comment type="caution">
    <text evidence="2">The sequence shown here is derived from an EMBL/GenBank/DDBJ whole genome shotgun (WGS) entry which is preliminary data.</text>
</comment>
<evidence type="ECO:0000313" key="3">
    <source>
        <dbReference type="Proteomes" id="UP000027190"/>
    </source>
</evidence>
<feature type="region of interest" description="Disordered" evidence="1">
    <location>
        <begin position="116"/>
        <end position="135"/>
    </location>
</feature>
<dbReference type="AlphaFoldDB" id="A0A062UMD9"/>
<dbReference type="OrthoDB" id="7618448at2"/>
<dbReference type="Proteomes" id="UP000027190">
    <property type="component" value="Unassembled WGS sequence"/>
</dbReference>
<accession>A0A062UMD9</accession>